<keyword evidence="1" id="KW-0812">Transmembrane</keyword>
<evidence type="ECO:0000313" key="3">
    <source>
        <dbReference type="Proteomes" id="UP000538196"/>
    </source>
</evidence>
<gene>
    <name evidence="2" type="ORF">FHX33_004216</name>
</gene>
<keyword evidence="3" id="KW-1185">Reference proteome</keyword>
<dbReference type="AlphaFoldDB" id="A0A7W4V092"/>
<organism evidence="2 3">
    <name type="scientific">Leifsonia aquatica</name>
    <name type="common">Corynebacterium aquaticum</name>
    <dbReference type="NCBI Taxonomy" id="144185"/>
    <lineage>
        <taxon>Bacteria</taxon>
        <taxon>Bacillati</taxon>
        <taxon>Actinomycetota</taxon>
        <taxon>Actinomycetes</taxon>
        <taxon>Micrococcales</taxon>
        <taxon>Microbacteriaceae</taxon>
        <taxon>Leifsonia</taxon>
    </lineage>
</organism>
<comment type="caution">
    <text evidence="2">The sequence shown here is derived from an EMBL/GenBank/DDBJ whole genome shotgun (WGS) entry which is preliminary data.</text>
</comment>
<dbReference type="Proteomes" id="UP000538196">
    <property type="component" value="Unassembled WGS sequence"/>
</dbReference>
<keyword evidence="1" id="KW-1133">Transmembrane helix</keyword>
<sequence>MSHKRATVVVAVILALVAIALVGFGTWAVLNGETGAGQGTGPAVVGADQRAAATNAFE</sequence>
<feature type="transmembrane region" description="Helical" evidence="1">
    <location>
        <begin position="7"/>
        <end position="30"/>
    </location>
</feature>
<dbReference type="EMBL" id="JACHVP010000007">
    <property type="protein sequence ID" value="MBB2969432.1"/>
    <property type="molecule type" value="Genomic_DNA"/>
</dbReference>
<evidence type="ECO:0000313" key="2">
    <source>
        <dbReference type="EMBL" id="MBB2969432.1"/>
    </source>
</evidence>
<proteinExistence type="predicted"/>
<protein>
    <submittedName>
        <fullName evidence="2">Uncharacterized protein</fullName>
    </submittedName>
</protein>
<accession>A0A7W4V092</accession>
<evidence type="ECO:0000256" key="1">
    <source>
        <dbReference type="SAM" id="Phobius"/>
    </source>
</evidence>
<name>A0A7W4V092_LEIAQ</name>
<reference evidence="2 3" key="1">
    <citation type="submission" date="2020-08" db="EMBL/GenBank/DDBJ databases">
        <title>Sequencing the genomes of 1000 actinobacteria strains.</title>
        <authorList>
            <person name="Klenk H.-P."/>
        </authorList>
    </citation>
    <scope>NUCLEOTIDE SEQUENCE [LARGE SCALE GENOMIC DNA]</scope>
    <source>
        <strain evidence="2 3">DSM 20146</strain>
    </source>
</reference>
<keyword evidence="1" id="KW-0472">Membrane</keyword>
<dbReference type="RefSeq" id="WP_021763187.1">
    <property type="nucleotide sequence ID" value="NZ_JACHVP010000007.1"/>
</dbReference>